<evidence type="ECO:0000313" key="9">
    <source>
        <dbReference type="EMBL" id="KAJ8041464.1"/>
    </source>
</evidence>
<comment type="subcellular location">
    <subcellularLocation>
        <location evidence="1">Cytoplasm</location>
    </subcellularLocation>
    <subcellularLocation>
        <location evidence="2">Nucleus</location>
        <location evidence="2">Nucleolus</location>
    </subcellularLocation>
</comment>
<dbReference type="PANTHER" id="PTHR11097">
    <property type="entry name" value="EXOSOME COMPLEX EXONUCLEASE RIBOSOMAL RNA PROCESSING PROTEIN"/>
    <property type="match status" value="1"/>
</dbReference>
<dbReference type="AlphaFoldDB" id="A0A9Q1CBD4"/>
<evidence type="ECO:0000256" key="1">
    <source>
        <dbReference type="ARBA" id="ARBA00004496"/>
    </source>
</evidence>
<evidence type="ECO:0000256" key="6">
    <source>
        <dbReference type="ARBA" id="ARBA00042523"/>
    </source>
</evidence>
<accession>A0A9Q1CBD4</accession>
<dbReference type="GO" id="GO:0000176">
    <property type="term" value="C:nuclear exosome (RNase complex)"/>
    <property type="evidence" value="ECO:0007669"/>
    <property type="project" value="TreeGrafter"/>
</dbReference>
<protein>
    <recommendedName>
        <fullName evidence="6">Ribosomal RNA-processing protein 42</fullName>
    </recommendedName>
</protein>
<evidence type="ECO:0000256" key="2">
    <source>
        <dbReference type="ARBA" id="ARBA00004604"/>
    </source>
</evidence>
<dbReference type="InterPro" id="IPR050590">
    <property type="entry name" value="Exosome_comp_Rrp42_subfam"/>
</dbReference>
<keyword evidence="9" id="KW-0540">Nuclease</keyword>
<dbReference type="GO" id="GO:0016075">
    <property type="term" value="P:rRNA catabolic process"/>
    <property type="evidence" value="ECO:0007669"/>
    <property type="project" value="TreeGrafter"/>
</dbReference>
<keyword evidence="10" id="KW-1185">Reference proteome</keyword>
<evidence type="ECO:0000256" key="4">
    <source>
        <dbReference type="ARBA" id="ARBA00022490"/>
    </source>
</evidence>
<feature type="domain" description="Exoribonuclease phosphorolytic" evidence="7">
    <location>
        <begin position="32"/>
        <end position="166"/>
    </location>
</feature>
<dbReference type="Gene3D" id="3.30.230.70">
    <property type="entry name" value="GHMP Kinase, N-terminal domain"/>
    <property type="match status" value="1"/>
</dbReference>
<dbReference type="OrthoDB" id="272245at2759"/>
<dbReference type="GO" id="GO:0071035">
    <property type="term" value="P:nuclear polyadenylation-dependent rRNA catabolic process"/>
    <property type="evidence" value="ECO:0007669"/>
    <property type="project" value="TreeGrafter"/>
</dbReference>
<dbReference type="GO" id="GO:0034476">
    <property type="term" value="P:U5 snRNA 3'-end processing"/>
    <property type="evidence" value="ECO:0007669"/>
    <property type="project" value="TreeGrafter"/>
</dbReference>
<dbReference type="GO" id="GO:0035925">
    <property type="term" value="F:mRNA 3'-UTR AU-rich region binding"/>
    <property type="evidence" value="ECO:0007669"/>
    <property type="project" value="TreeGrafter"/>
</dbReference>
<feature type="domain" description="Exoribonuclease phosphorolytic" evidence="8">
    <location>
        <begin position="197"/>
        <end position="261"/>
    </location>
</feature>
<evidence type="ECO:0000259" key="8">
    <source>
        <dbReference type="Pfam" id="PF03725"/>
    </source>
</evidence>
<comment type="caution">
    <text evidence="9">The sequence shown here is derived from an EMBL/GenBank/DDBJ whole genome shotgun (WGS) entry which is preliminary data.</text>
</comment>
<evidence type="ECO:0000256" key="5">
    <source>
        <dbReference type="ARBA" id="ARBA00022835"/>
    </source>
</evidence>
<proteinExistence type="inferred from homology"/>
<dbReference type="GO" id="GO:0004527">
    <property type="term" value="F:exonuclease activity"/>
    <property type="evidence" value="ECO:0007669"/>
    <property type="project" value="UniProtKB-KW"/>
</dbReference>
<dbReference type="GO" id="GO:0034475">
    <property type="term" value="P:U4 snRNA 3'-end processing"/>
    <property type="evidence" value="ECO:0007669"/>
    <property type="project" value="TreeGrafter"/>
</dbReference>
<keyword evidence="9" id="KW-0378">Hydrolase</keyword>
<dbReference type="SUPFAM" id="SSF54211">
    <property type="entry name" value="Ribosomal protein S5 domain 2-like"/>
    <property type="match status" value="1"/>
</dbReference>
<dbReference type="Pfam" id="PF03725">
    <property type="entry name" value="RNase_PH_C"/>
    <property type="match status" value="1"/>
</dbReference>
<dbReference type="GO" id="GO:0000467">
    <property type="term" value="P:exonucleolytic trimming to generate mature 3'-end of 5.8S rRNA from tricistronic rRNA transcript (SSU-rRNA, 5.8S rRNA, LSU-rRNA)"/>
    <property type="evidence" value="ECO:0007669"/>
    <property type="project" value="TreeGrafter"/>
</dbReference>
<keyword evidence="5" id="KW-0271">Exosome</keyword>
<dbReference type="InterPro" id="IPR036345">
    <property type="entry name" value="ExoRNase_PH_dom2_sf"/>
</dbReference>
<evidence type="ECO:0000256" key="3">
    <source>
        <dbReference type="ARBA" id="ARBA00006678"/>
    </source>
</evidence>
<dbReference type="Proteomes" id="UP001152320">
    <property type="component" value="Chromosome 5"/>
</dbReference>
<dbReference type="GO" id="GO:0005730">
    <property type="term" value="C:nucleolus"/>
    <property type="evidence" value="ECO:0007669"/>
    <property type="project" value="UniProtKB-SubCell"/>
</dbReference>
<organism evidence="9 10">
    <name type="scientific">Holothuria leucospilota</name>
    <name type="common">Black long sea cucumber</name>
    <name type="synonym">Mertensiothuria leucospilota</name>
    <dbReference type="NCBI Taxonomy" id="206669"/>
    <lineage>
        <taxon>Eukaryota</taxon>
        <taxon>Metazoa</taxon>
        <taxon>Echinodermata</taxon>
        <taxon>Eleutherozoa</taxon>
        <taxon>Echinozoa</taxon>
        <taxon>Holothuroidea</taxon>
        <taxon>Aspidochirotacea</taxon>
        <taxon>Aspidochirotida</taxon>
        <taxon>Holothuriidae</taxon>
        <taxon>Holothuria</taxon>
    </lineage>
</organism>
<keyword evidence="9" id="KW-0269">Exonuclease</keyword>
<dbReference type="GO" id="GO:0071028">
    <property type="term" value="P:nuclear mRNA surveillance"/>
    <property type="evidence" value="ECO:0007669"/>
    <property type="project" value="TreeGrafter"/>
</dbReference>
<dbReference type="GO" id="GO:0000177">
    <property type="term" value="C:cytoplasmic exosome (RNase complex)"/>
    <property type="evidence" value="ECO:0007669"/>
    <property type="project" value="TreeGrafter"/>
</dbReference>
<dbReference type="GO" id="GO:0034473">
    <property type="term" value="P:U1 snRNA 3'-end processing"/>
    <property type="evidence" value="ECO:0007669"/>
    <property type="project" value="TreeGrafter"/>
</dbReference>
<evidence type="ECO:0000313" key="10">
    <source>
        <dbReference type="Proteomes" id="UP001152320"/>
    </source>
</evidence>
<comment type="similarity">
    <text evidence="3">Belongs to the RNase PH family.</text>
</comment>
<sequence length="289" mass="31033">MASTQLSDGEKTFIIHGVLDNLRNDGRTCENYRQIEVECGVVSNTSGSSRLRLSNTEVLVGIKAEMGQPKPQSPKTGFLEFFVDFSANASPEFEGRGGNDLSEDMSTRFAEVFQTNNILDFESLCIIPGQCCWVLYIDIVLLECGGNLLDAMSLAVKAALANTRIPKVTVLRDSEGGEDIEVSDDPDGYHTLEISKVPLFVTLSKIGQKHVVDATLEEEACCSASLVVSVNSSGDFTGMVKKGSSSLSNDSIHDMLVTAKKVGIQLHKGLDTLLSEVGQSTAGRGFLVG</sequence>
<dbReference type="EMBL" id="JAIZAY010000005">
    <property type="protein sequence ID" value="KAJ8041464.1"/>
    <property type="molecule type" value="Genomic_DNA"/>
</dbReference>
<dbReference type="InterPro" id="IPR027408">
    <property type="entry name" value="PNPase/RNase_PH_dom_sf"/>
</dbReference>
<dbReference type="CDD" id="cd11367">
    <property type="entry name" value="RNase_PH_RRP42"/>
    <property type="match status" value="1"/>
</dbReference>
<dbReference type="InterPro" id="IPR020568">
    <property type="entry name" value="Ribosomal_Su5_D2-typ_SF"/>
</dbReference>
<name>A0A9Q1CBD4_HOLLE</name>
<dbReference type="InterPro" id="IPR015847">
    <property type="entry name" value="ExoRNase_PH_dom2"/>
</dbReference>
<gene>
    <name evidence="9" type="ORF">HOLleu_12287</name>
</gene>
<dbReference type="PANTHER" id="PTHR11097:SF8">
    <property type="entry name" value="EXOSOME COMPLEX COMPONENT RRP42"/>
    <property type="match status" value="1"/>
</dbReference>
<dbReference type="InterPro" id="IPR001247">
    <property type="entry name" value="ExoRNase_PH_dom1"/>
</dbReference>
<reference evidence="9" key="1">
    <citation type="submission" date="2021-10" db="EMBL/GenBank/DDBJ databases">
        <title>Tropical sea cucumber genome reveals ecological adaptation and Cuvierian tubules defense mechanism.</title>
        <authorList>
            <person name="Chen T."/>
        </authorList>
    </citation>
    <scope>NUCLEOTIDE SEQUENCE</scope>
    <source>
        <strain evidence="9">Nanhai2018</strain>
        <tissue evidence="9">Muscle</tissue>
    </source>
</reference>
<dbReference type="GO" id="GO:0071038">
    <property type="term" value="P:TRAMP-dependent tRNA surveillance pathway"/>
    <property type="evidence" value="ECO:0007669"/>
    <property type="project" value="TreeGrafter"/>
</dbReference>
<dbReference type="Pfam" id="PF01138">
    <property type="entry name" value="RNase_PH"/>
    <property type="match status" value="1"/>
</dbReference>
<keyword evidence="4" id="KW-0963">Cytoplasm</keyword>
<dbReference type="SUPFAM" id="SSF55666">
    <property type="entry name" value="Ribonuclease PH domain 2-like"/>
    <property type="match status" value="1"/>
</dbReference>
<evidence type="ECO:0000259" key="7">
    <source>
        <dbReference type="Pfam" id="PF01138"/>
    </source>
</evidence>